<dbReference type="Gene3D" id="3.90.226.10">
    <property type="entry name" value="2-enoyl-CoA Hydratase, Chain A, domain 1"/>
    <property type="match status" value="1"/>
</dbReference>
<dbReference type="RefSeq" id="XP_039122116.1">
    <property type="nucleotide sequence ID" value="XM_039266182.1"/>
</dbReference>
<evidence type="ECO:0000256" key="1">
    <source>
        <dbReference type="ARBA" id="ARBA00005254"/>
    </source>
</evidence>
<dbReference type="InterPro" id="IPR029045">
    <property type="entry name" value="ClpP/crotonase-like_dom_sf"/>
</dbReference>
<keyword evidence="2" id="KW-1185">Reference proteome</keyword>
<accession>A0AB40B619</accession>
<sequence length="149" mass="15966">MTRDIMLSLSCGSLFLSPVSFSHLDSQLPHHQLHRRLSYTTDPDRAALSFSAVPPIKAGTPLSVPSLSLSLLSCSPFSWFPATTSPAHFAVKEVDVGLVANLGTLQRLPKIVGFGNAMDLALTAKAMGLVSRVFADPAKMDEGIFDRQG</sequence>
<dbReference type="AlphaFoldDB" id="A0AB40B619"/>
<dbReference type="SUPFAM" id="SSF52096">
    <property type="entry name" value="ClpP/crotonase"/>
    <property type="match status" value="1"/>
</dbReference>
<name>A0AB40B619_DIOCR</name>
<evidence type="ECO:0000313" key="2">
    <source>
        <dbReference type="Proteomes" id="UP001515500"/>
    </source>
</evidence>
<proteinExistence type="inferred from homology"/>
<organism evidence="2 3">
    <name type="scientific">Dioscorea cayennensis subsp. rotundata</name>
    <name type="common">White Guinea yam</name>
    <name type="synonym">Dioscorea rotundata</name>
    <dbReference type="NCBI Taxonomy" id="55577"/>
    <lineage>
        <taxon>Eukaryota</taxon>
        <taxon>Viridiplantae</taxon>
        <taxon>Streptophyta</taxon>
        <taxon>Embryophyta</taxon>
        <taxon>Tracheophyta</taxon>
        <taxon>Spermatophyta</taxon>
        <taxon>Magnoliopsida</taxon>
        <taxon>Liliopsida</taxon>
        <taxon>Dioscoreales</taxon>
        <taxon>Dioscoreaceae</taxon>
        <taxon>Dioscorea</taxon>
    </lineage>
</organism>
<dbReference type="InterPro" id="IPR045002">
    <property type="entry name" value="Ech1-like"/>
</dbReference>
<protein>
    <submittedName>
        <fullName evidence="3">Uncharacterized protein LOC120258747</fullName>
    </submittedName>
</protein>
<dbReference type="PANTHER" id="PTHR43149">
    <property type="entry name" value="ENOYL-COA HYDRATASE"/>
    <property type="match status" value="1"/>
</dbReference>
<dbReference type="PANTHER" id="PTHR43149:SF1">
    <property type="entry name" value="DELTA(3,5)-DELTA(2,4)-DIENOYL-COA ISOMERASE, MITOCHONDRIAL"/>
    <property type="match status" value="1"/>
</dbReference>
<dbReference type="GO" id="GO:0051750">
    <property type="term" value="F:delta(3,5)-delta(2,4)-dienoyl-CoA isomerase activity"/>
    <property type="evidence" value="ECO:0007669"/>
    <property type="project" value="TreeGrafter"/>
</dbReference>
<reference evidence="3" key="1">
    <citation type="submission" date="2025-08" db="UniProtKB">
        <authorList>
            <consortium name="RefSeq"/>
        </authorList>
    </citation>
    <scope>IDENTIFICATION</scope>
</reference>
<comment type="similarity">
    <text evidence="1">Belongs to the enoyl-CoA hydratase/isomerase family.</text>
</comment>
<evidence type="ECO:0000313" key="3">
    <source>
        <dbReference type="RefSeq" id="XP_039122116.1"/>
    </source>
</evidence>
<dbReference type="Proteomes" id="UP001515500">
    <property type="component" value="Chromosome 4"/>
</dbReference>
<dbReference type="GeneID" id="120258747"/>
<gene>
    <name evidence="3" type="primary">LOC120258747</name>
</gene>
<dbReference type="GO" id="GO:0005777">
    <property type="term" value="C:peroxisome"/>
    <property type="evidence" value="ECO:0007669"/>
    <property type="project" value="TreeGrafter"/>
</dbReference>